<reference evidence="8" key="2">
    <citation type="submission" date="2021-04" db="EMBL/GenBank/DDBJ databases">
        <authorList>
            <person name="Gilroy R."/>
        </authorList>
    </citation>
    <scope>NUCLEOTIDE SEQUENCE</scope>
    <source>
        <strain evidence="8">5925</strain>
    </source>
</reference>
<feature type="non-terminal residue" evidence="8">
    <location>
        <position position="1"/>
    </location>
</feature>
<evidence type="ECO:0000256" key="3">
    <source>
        <dbReference type="ARBA" id="ARBA00022989"/>
    </source>
</evidence>
<protein>
    <submittedName>
        <fullName evidence="8">YhgE/Pip family protein</fullName>
    </submittedName>
</protein>
<feature type="domain" description="ABC-2 type transporter transmembrane" evidence="7">
    <location>
        <begin position="30"/>
        <end position="174"/>
    </location>
</feature>
<keyword evidence="3 6" id="KW-1133">Transmembrane helix</keyword>
<feature type="transmembrane region" description="Helical" evidence="6">
    <location>
        <begin position="76"/>
        <end position="96"/>
    </location>
</feature>
<feature type="transmembrane region" description="Helical" evidence="6">
    <location>
        <begin position="103"/>
        <end position="121"/>
    </location>
</feature>
<sequence>FTNLTLWIGAFVLVVIFRVEVDTENLGKAARRVSVSQAFWGRFLLLSAFVVGQALIVSIGNLLIGVQTISPTLYTLTNVLVGLGYLGVIYGLVSALGHIGRGLAVGMAFIQIPGASGLYPIEMTPDFFKIVHPLLPMTYGIDAARETIGGFYGSHYWQALGMLGLMSLVFLFVGMVARRRLSHVNLILNQQLARSGLLVSDKVQVVGSGYRMADVIHALNNHEQFNEFTEERTAKVLRDTPKQIGRTAIIGLIGLAVLGVVNAVLDTERALIFAIGIAWALLIIFIIGAREYTGQSYLHAQELGDLDSDELQYVAATQAAGSKEYTFDDEHEEHLARAHAEKAGGGDAAADGGEGAGGDNGGNSDVEKQEGEN</sequence>
<keyword evidence="4 6" id="KW-0472">Membrane</keyword>
<dbReference type="EMBL" id="DWUR01000067">
    <property type="protein sequence ID" value="HJD49278.1"/>
    <property type="molecule type" value="Genomic_DNA"/>
</dbReference>
<dbReference type="InterPro" id="IPR017501">
    <property type="entry name" value="Phage_infect_YhgE_C"/>
</dbReference>
<dbReference type="PANTHER" id="PTHR43077">
    <property type="entry name" value="TRANSPORT PERMEASE YVFS-RELATED"/>
    <property type="match status" value="1"/>
</dbReference>
<reference evidence="8" key="1">
    <citation type="journal article" date="2021" name="PeerJ">
        <title>Extensive microbial diversity within the chicken gut microbiome revealed by metagenomics and culture.</title>
        <authorList>
            <person name="Gilroy R."/>
            <person name="Ravi A."/>
            <person name="Getino M."/>
            <person name="Pursley I."/>
            <person name="Horton D.L."/>
            <person name="Alikhan N.F."/>
            <person name="Baker D."/>
            <person name="Gharbi K."/>
            <person name="Hall N."/>
            <person name="Watson M."/>
            <person name="Adriaenssens E.M."/>
            <person name="Foster-Nyarko E."/>
            <person name="Jarju S."/>
            <person name="Secka A."/>
            <person name="Antonio M."/>
            <person name="Oren A."/>
            <person name="Chaudhuri R.R."/>
            <person name="La Ragione R."/>
            <person name="Hildebrand F."/>
            <person name="Pallen M.J."/>
        </authorList>
    </citation>
    <scope>NUCLEOTIDE SEQUENCE</scope>
    <source>
        <strain evidence="8">5925</strain>
    </source>
</reference>
<evidence type="ECO:0000256" key="5">
    <source>
        <dbReference type="SAM" id="MobiDB-lite"/>
    </source>
</evidence>
<feature type="transmembrane region" description="Helical" evidence="6">
    <location>
        <begin position="6"/>
        <end position="23"/>
    </location>
</feature>
<feature type="compositionally biased region" description="Gly residues" evidence="5">
    <location>
        <begin position="345"/>
        <end position="361"/>
    </location>
</feature>
<feature type="compositionally biased region" description="Basic and acidic residues" evidence="5">
    <location>
        <begin position="328"/>
        <end position="344"/>
    </location>
</feature>
<dbReference type="GO" id="GO:0140359">
    <property type="term" value="F:ABC-type transporter activity"/>
    <property type="evidence" value="ECO:0007669"/>
    <property type="project" value="InterPro"/>
</dbReference>
<feature type="transmembrane region" description="Helical" evidence="6">
    <location>
        <begin position="156"/>
        <end position="177"/>
    </location>
</feature>
<evidence type="ECO:0000256" key="4">
    <source>
        <dbReference type="ARBA" id="ARBA00023136"/>
    </source>
</evidence>
<dbReference type="InterPro" id="IPR013525">
    <property type="entry name" value="ABC2_TM"/>
</dbReference>
<evidence type="ECO:0000256" key="2">
    <source>
        <dbReference type="ARBA" id="ARBA00022692"/>
    </source>
</evidence>
<feature type="transmembrane region" description="Helical" evidence="6">
    <location>
        <begin position="244"/>
        <end position="265"/>
    </location>
</feature>
<feature type="transmembrane region" description="Helical" evidence="6">
    <location>
        <begin position="271"/>
        <end position="289"/>
    </location>
</feature>
<keyword evidence="2 6" id="KW-0812">Transmembrane</keyword>
<organism evidence="8 9">
    <name type="scientific">Candidatus Corynebacterium intestinavium</name>
    <dbReference type="NCBI Taxonomy" id="2838531"/>
    <lineage>
        <taxon>Bacteria</taxon>
        <taxon>Bacillati</taxon>
        <taxon>Actinomycetota</taxon>
        <taxon>Actinomycetes</taxon>
        <taxon>Mycobacteriales</taxon>
        <taxon>Corynebacteriaceae</taxon>
        <taxon>Corynebacterium</taxon>
    </lineage>
</organism>
<comment type="subcellular location">
    <subcellularLocation>
        <location evidence="1">Membrane</location>
        <topology evidence="1">Multi-pass membrane protein</topology>
    </subcellularLocation>
</comment>
<dbReference type="Proteomes" id="UP000823907">
    <property type="component" value="Unassembled WGS sequence"/>
</dbReference>
<accession>A0A9D2UBE0</accession>
<evidence type="ECO:0000313" key="9">
    <source>
        <dbReference type="Proteomes" id="UP000823907"/>
    </source>
</evidence>
<evidence type="ECO:0000256" key="1">
    <source>
        <dbReference type="ARBA" id="ARBA00004141"/>
    </source>
</evidence>
<gene>
    <name evidence="8" type="ORF">H9907_04095</name>
</gene>
<name>A0A9D2UBE0_9CORY</name>
<proteinExistence type="predicted"/>
<dbReference type="GO" id="GO:0016020">
    <property type="term" value="C:membrane"/>
    <property type="evidence" value="ECO:0007669"/>
    <property type="project" value="UniProtKB-SubCell"/>
</dbReference>
<dbReference type="PANTHER" id="PTHR43077:SF10">
    <property type="entry name" value="TRANSPORT PERMEASE PROTEIN"/>
    <property type="match status" value="1"/>
</dbReference>
<evidence type="ECO:0000256" key="6">
    <source>
        <dbReference type="SAM" id="Phobius"/>
    </source>
</evidence>
<comment type="caution">
    <text evidence="8">The sequence shown here is derived from an EMBL/GenBank/DDBJ whole genome shotgun (WGS) entry which is preliminary data.</text>
</comment>
<feature type="transmembrane region" description="Helical" evidence="6">
    <location>
        <begin position="43"/>
        <end position="64"/>
    </location>
</feature>
<evidence type="ECO:0000313" key="8">
    <source>
        <dbReference type="EMBL" id="HJD49278.1"/>
    </source>
</evidence>
<dbReference type="AlphaFoldDB" id="A0A9D2UBE0"/>
<dbReference type="Pfam" id="PF12698">
    <property type="entry name" value="ABC2_membrane_3"/>
    <property type="match status" value="1"/>
</dbReference>
<evidence type="ECO:0000259" key="7">
    <source>
        <dbReference type="Pfam" id="PF12698"/>
    </source>
</evidence>
<feature type="region of interest" description="Disordered" evidence="5">
    <location>
        <begin position="328"/>
        <end position="373"/>
    </location>
</feature>
<dbReference type="NCBIfam" id="TIGR03062">
    <property type="entry name" value="pip_yhgE_Cterm"/>
    <property type="match status" value="1"/>
</dbReference>
<dbReference type="InterPro" id="IPR051328">
    <property type="entry name" value="T7SS_ABC-Transporter"/>
</dbReference>